<protein>
    <submittedName>
        <fullName evidence="3">Uncharacterized protein</fullName>
    </submittedName>
</protein>
<reference evidence="3" key="1">
    <citation type="submission" date="2017-09" db="EMBL/GenBank/DDBJ databases">
        <title>Yangia sp. SAOS 153D whole genome sequencing.</title>
        <authorList>
            <person name="Verma A."/>
            <person name="Krishnamurthi S."/>
        </authorList>
    </citation>
    <scope>NUCLEOTIDE SEQUENCE [LARGE SCALE GENOMIC DNA]</scope>
    <source>
        <strain evidence="3">SAOS 153D</strain>
    </source>
</reference>
<proteinExistence type="predicted"/>
<evidence type="ECO:0000256" key="1">
    <source>
        <dbReference type="SAM" id="Phobius"/>
    </source>
</evidence>
<dbReference type="EMBL" id="NTHN01000011">
    <property type="protein sequence ID" value="PBD21033.1"/>
    <property type="molecule type" value="Genomic_DNA"/>
</dbReference>
<gene>
    <name evidence="2" type="ORF">CLG85_001705</name>
    <name evidence="3" type="ORF">CLG85_00565</name>
</gene>
<name>A0A2A3K0U7_9RHOB</name>
<keyword evidence="1" id="KW-1133">Transmembrane helix</keyword>
<dbReference type="EMBL" id="NTHN02000002">
    <property type="protein sequence ID" value="MCT4369125.1"/>
    <property type="molecule type" value="Genomic_DNA"/>
</dbReference>
<evidence type="ECO:0000313" key="3">
    <source>
        <dbReference type="EMBL" id="PBD21033.1"/>
    </source>
</evidence>
<comment type="caution">
    <text evidence="3">The sequence shown here is derived from an EMBL/GenBank/DDBJ whole genome shotgun (WGS) entry which is preliminary data.</text>
</comment>
<keyword evidence="1" id="KW-0472">Membrane</keyword>
<feature type="transmembrane region" description="Helical" evidence="1">
    <location>
        <begin position="12"/>
        <end position="32"/>
    </location>
</feature>
<keyword evidence="1" id="KW-0812">Transmembrane</keyword>
<dbReference type="OrthoDB" id="7870199at2"/>
<evidence type="ECO:0000313" key="4">
    <source>
        <dbReference type="Proteomes" id="UP000217448"/>
    </source>
</evidence>
<keyword evidence="4" id="KW-1185">Reference proteome</keyword>
<sequence length="92" mass="9974">MPQVKFDSTVSAGNLLSILSMVVGLTAGYVTLRNSQEAQALAIERLENEGRAREARLRAAEMTQAGQASDLRSISATLQKIDGKLDRLSLDR</sequence>
<reference evidence="2" key="3">
    <citation type="submission" date="2024-05" db="EMBL/GenBank/DDBJ databases">
        <title>Yangia mangrovi SAOS 153D genome.</title>
        <authorList>
            <person name="Verma A."/>
            <person name="Pal Y."/>
            <person name="Sundharam S."/>
            <person name="Bisht B."/>
            <person name="Srinivasan K."/>
        </authorList>
    </citation>
    <scope>NUCLEOTIDE SEQUENCE</scope>
    <source>
        <strain evidence="2">SAOS 153D</strain>
    </source>
</reference>
<dbReference type="AlphaFoldDB" id="A0A2A3K0U7"/>
<accession>A0A2A3K0U7</accession>
<dbReference type="Proteomes" id="UP000217448">
    <property type="component" value="Unassembled WGS sequence"/>
</dbReference>
<dbReference type="RefSeq" id="WP_095880486.1">
    <property type="nucleotide sequence ID" value="NZ_NTHN02000002.1"/>
</dbReference>
<reference evidence="4" key="2">
    <citation type="submission" date="2023-07" db="EMBL/GenBank/DDBJ databases">
        <title>Yangia mangrovi SAOS 153D genome.</title>
        <authorList>
            <person name="Verma A."/>
            <person name="Pal Y."/>
            <person name="Sundharam S."/>
            <person name="Bisht B."/>
            <person name="Srinivasan K."/>
        </authorList>
    </citation>
    <scope>NUCLEOTIDE SEQUENCE [LARGE SCALE GENOMIC DNA]</scope>
    <source>
        <strain evidence="4">SAOS 153D</strain>
    </source>
</reference>
<organism evidence="3">
    <name type="scientific">Alloyangia mangrovi</name>
    <dbReference type="NCBI Taxonomy" id="1779329"/>
    <lineage>
        <taxon>Bacteria</taxon>
        <taxon>Pseudomonadati</taxon>
        <taxon>Pseudomonadota</taxon>
        <taxon>Alphaproteobacteria</taxon>
        <taxon>Rhodobacterales</taxon>
        <taxon>Roseobacteraceae</taxon>
        <taxon>Alloyangia</taxon>
    </lineage>
</organism>
<evidence type="ECO:0000313" key="2">
    <source>
        <dbReference type="EMBL" id="MCT4369125.1"/>
    </source>
</evidence>